<dbReference type="PROSITE" id="PS50851">
    <property type="entry name" value="CHEW"/>
    <property type="match status" value="1"/>
</dbReference>
<proteinExistence type="predicted"/>
<dbReference type="CDD" id="cd16916">
    <property type="entry name" value="HATPase_CheA-like"/>
    <property type="match status" value="1"/>
</dbReference>
<dbReference type="PRINTS" id="PR00344">
    <property type="entry name" value="BCTRLSENSOR"/>
</dbReference>
<dbReference type="Pfam" id="PF01627">
    <property type="entry name" value="Hpt"/>
    <property type="match status" value="1"/>
</dbReference>
<dbReference type="SUPFAM" id="SSF47384">
    <property type="entry name" value="Homodimeric domain of signal transducing histidine kinase"/>
    <property type="match status" value="1"/>
</dbReference>
<keyword evidence="18" id="KW-1185">Reference proteome</keyword>
<keyword evidence="10" id="KW-0902">Two-component regulatory system</keyword>
<dbReference type="Pfam" id="PF02518">
    <property type="entry name" value="HATPase_c"/>
    <property type="match status" value="1"/>
</dbReference>
<dbReference type="SMART" id="SM00073">
    <property type="entry name" value="HPT"/>
    <property type="match status" value="1"/>
</dbReference>
<dbReference type="EC" id="2.7.13.3" evidence="2"/>
<evidence type="ECO:0000256" key="6">
    <source>
        <dbReference type="ARBA" id="ARBA00022679"/>
    </source>
</evidence>
<dbReference type="InterPro" id="IPR037006">
    <property type="entry name" value="CheA-like_homodim_sf"/>
</dbReference>
<evidence type="ECO:0000256" key="4">
    <source>
        <dbReference type="ARBA" id="ARBA00022500"/>
    </source>
</evidence>
<dbReference type="InterPro" id="IPR051315">
    <property type="entry name" value="Bact_Chemotaxis_CheA"/>
</dbReference>
<dbReference type="Gene3D" id="1.10.287.560">
    <property type="entry name" value="Histidine kinase CheA-like, homodimeric domain"/>
    <property type="match status" value="1"/>
</dbReference>
<evidence type="ECO:0000256" key="2">
    <source>
        <dbReference type="ARBA" id="ARBA00012438"/>
    </source>
</evidence>
<evidence type="ECO:0000259" key="15">
    <source>
        <dbReference type="PROSITE" id="PS50851"/>
    </source>
</evidence>
<dbReference type="SUPFAM" id="SSF50341">
    <property type="entry name" value="CheW-like"/>
    <property type="match status" value="1"/>
</dbReference>
<evidence type="ECO:0000256" key="8">
    <source>
        <dbReference type="ARBA" id="ARBA00022777"/>
    </source>
</evidence>
<comment type="function">
    <text evidence="11">Involved in the transmission of sensory signals from the chemoreceptors to the flagellar motors. CheA is autophosphorylated; it can transfer its phosphate group to either CheB or CheY.</text>
</comment>
<dbReference type="EMBL" id="FUXB01000014">
    <property type="protein sequence ID" value="SKA15894.1"/>
    <property type="molecule type" value="Genomic_DNA"/>
</dbReference>
<dbReference type="CDD" id="cd00731">
    <property type="entry name" value="CheA_reg"/>
    <property type="match status" value="1"/>
</dbReference>
<dbReference type="PROSITE" id="PS50894">
    <property type="entry name" value="HPT"/>
    <property type="match status" value="1"/>
</dbReference>
<name>A0A1T4RIS3_VIBCI</name>
<evidence type="ECO:0000256" key="13">
    <source>
        <dbReference type="SAM" id="MobiDB-lite"/>
    </source>
</evidence>
<dbReference type="GO" id="GO:0005524">
    <property type="term" value="F:ATP binding"/>
    <property type="evidence" value="ECO:0007669"/>
    <property type="project" value="UniProtKB-KW"/>
</dbReference>
<evidence type="ECO:0000256" key="3">
    <source>
        <dbReference type="ARBA" id="ARBA00021495"/>
    </source>
</evidence>
<dbReference type="InterPro" id="IPR036061">
    <property type="entry name" value="CheW-like_dom_sf"/>
</dbReference>
<dbReference type="InterPro" id="IPR004358">
    <property type="entry name" value="Sig_transdc_His_kin-like_C"/>
</dbReference>
<feature type="domain" description="Histidine kinase" evidence="14">
    <location>
        <begin position="368"/>
        <end position="568"/>
    </location>
</feature>
<dbReference type="InterPro" id="IPR004105">
    <property type="entry name" value="CheA-like_dim"/>
</dbReference>
<dbReference type="Gene3D" id="3.30.565.10">
    <property type="entry name" value="Histidine kinase-like ATPase, C-terminal domain"/>
    <property type="match status" value="1"/>
</dbReference>
<keyword evidence="4" id="KW-0145">Chemotaxis</keyword>
<evidence type="ECO:0000313" key="17">
    <source>
        <dbReference type="EMBL" id="SKA15894.1"/>
    </source>
</evidence>
<dbReference type="InterPro" id="IPR036097">
    <property type="entry name" value="HisK_dim/P_sf"/>
</dbReference>
<dbReference type="FunFam" id="3.30.565.10:FF:000016">
    <property type="entry name" value="Chemotaxis protein CheA, putative"/>
    <property type="match status" value="1"/>
</dbReference>
<keyword evidence="8 17" id="KW-0418">Kinase</keyword>
<keyword evidence="5 12" id="KW-0597">Phosphoprotein</keyword>
<dbReference type="Proteomes" id="UP000190834">
    <property type="component" value="Unassembled WGS sequence"/>
</dbReference>
<dbReference type="PANTHER" id="PTHR43395:SF10">
    <property type="entry name" value="CHEMOTAXIS PROTEIN CHEA"/>
    <property type="match status" value="1"/>
</dbReference>
<evidence type="ECO:0000259" key="14">
    <source>
        <dbReference type="PROSITE" id="PS50109"/>
    </source>
</evidence>
<dbReference type="InterPro" id="IPR002545">
    <property type="entry name" value="CheW-lke_dom"/>
</dbReference>
<dbReference type="SUPFAM" id="SSF55874">
    <property type="entry name" value="ATPase domain of HSP90 chaperone/DNA topoisomerase II/histidine kinase"/>
    <property type="match status" value="1"/>
</dbReference>
<dbReference type="Pfam" id="PF01584">
    <property type="entry name" value="CheW"/>
    <property type="match status" value="1"/>
</dbReference>
<protein>
    <recommendedName>
        <fullName evidence="3">Chemotaxis protein CheA</fullName>
        <ecNumber evidence="2">2.7.13.3</ecNumber>
    </recommendedName>
</protein>
<dbReference type="GO" id="GO:0000155">
    <property type="term" value="F:phosphorelay sensor kinase activity"/>
    <property type="evidence" value="ECO:0007669"/>
    <property type="project" value="InterPro"/>
</dbReference>
<dbReference type="SMART" id="SM00387">
    <property type="entry name" value="HATPase_c"/>
    <property type="match status" value="1"/>
</dbReference>
<dbReference type="CDD" id="cd00088">
    <property type="entry name" value="HPT"/>
    <property type="match status" value="1"/>
</dbReference>
<dbReference type="AlphaFoldDB" id="A0A1T4RIS3"/>
<evidence type="ECO:0000256" key="7">
    <source>
        <dbReference type="ARBA" id="ARBA00022741"/>
    </source>
</evidence>
<keyword evidence="9" id="KW-0067">ATP-binding</keyword>
<dbReference type="GO" id="GO:0005737">
    <property type="term" value="C:cytoplasm"/>
    <property type="evidence" value="ECO:0007669"/>
    <property type="project" value="InterPro"/>
</dbReference>
<feature type="domain" description="HPt" evidence="16">
    <location>
        <begin position="3"/>
        <end position="109"/>
    </location>
</feature>
<evidence type="ECO:0000256" key="1">
    <source>
        <dbReference type="ARBA" id="ARBA00000085"/>
    </source>
</evidence>
<keyword evidence="6" id="KW-0808">Transferase</keyword>
<evidence type="ECO:0000256" key="12">
    <source>
        <dbReference type="PROSITE-ProRule" id="PRU00110"/>
    </source>
</evidence>
<dbReference type="Gene3D" id="2.30.30.40">
    <property type="entry name" value="SH3 Domains"/>
    <property type="match status" value="1"/>
</dbReference>
<dbReference type="InterPro" id="IPR036890">
    <property type="entry name" value="HATPase_C_sf"/>
</dbReference>
<sequence>MAMDTMLLAALETYYTESRELLEAMELDLLELEAGNHDDLSERLNAIFRAAHTVKGSAGIFNLDSIVHFTHKVESLLEQLRTTPSSLSDEVIGLLFRCRDHMLRLLDEAQYQQVDHQDNAQISTLLMAELDQHLTPFSGTNTIEEENIEPTNAHSPSATSLSTYFLFIRFPMTALQDGMDPLSFFSYLAKFGEIENIVLDDSRLPDEWQAFDPENHYLAWQLSLVTHASVTEIEEVFEFIRDEGDVWVFTAEQYTPECMATLQQRSPCNPSHLHYCGLSELGPCQPTVVMTLDPTSPVTALSNEKEKNRTPKALRDTNHRDSQSLRVDAEKLDTLINLIGELVTAGAGCALQASHYADSAMQESVSCLNGLLEEVRDAALKLRMVPVGTTFIRFQRVVRDVSKELGKEIQLTIHGAETELDKSVIEKIGDPLMHLIRNAMDHGIESPEQRKACGKPSTGNITLNAYHDSGNIVLEISDDGKGLDTEKLRHKAVERGLIDEQSVLSREEIYQLIFEPGFSMAKEVSNLSGRGVGMDVVRRNIHELRGRIEIESDVLVGTTMRLILPLTLAIIDGFLVEVGQEEFVVPLDSVKECVELNHRLEKTKEKVSHHLNLRGHVLPLIDLRKQFNLNLGAPRRQNVVVVQTGGQMAGLIVDRLLGELQTVIKPLGPIFSNIKGISGSTILGNGDIALILDIPTLTQQIIQQEYQRLTAY</sequence>
<evidence type="ECO:0000256" key="11">
    <source>
        <dbReference type="ARBA" id="ARBA00035100"/>
    </source>
</evidence>
<dbReference type="SMART" id="SM01231">
    <property type="entry name" value="H-kinase_dim"/>
    <property type="match status" value="1"/>
</dbReference>
<feature type="domain" description="CheW-like" evidence="15">
    <location>
        <begin position="570"/>
        <end position="703"/>
    </location>
</feature>
<dbReference type="SUPFAM" id="SSF47226">
    <property type="entry name" value="Histidine-containing phosphotransfer domain, HPT domain"/>
    <property type="match status" value="1"/>
</dbReference>
<feature type="compositionally biased region" description="Basic and acidic residues" evidence="13">
    <location>
        <begin position="303"/>
        <end position="322"/>
    </location>
</feature>
<feature type="region of interest" description="Disordered" evidence="13">
    <location>
        <begin position="298"/>
        <end position="322"/>
    </location>
</feature>
<gene>
    <name evidence="17" type="ORF">SAMN02745782_02661</name>
</gene>
<evidence type="ECO:0000313" key="18">
    <source>
        <dbReference type="Proteomes" id="UP000190834"/>
    </source>
</evidence>
<dbReference type="Gene3D" id="1.20.120.160">
    <property type="entry name" value="HPT domain"/>
    <property type="match status" value="1"/>
</dbReference>
<evidence type="ECO:0000256" key="5">
    <source>
        <dbReference type="ARBA" id="ARBA00022553"/>
    </source>
</evidence>
<accession>A0A1T4RIS3</accession>
<dbReference type="InterPro" id="IPR003594">
    <property type="entry name" value="HATPase_dom"/>
</dbReference>
<dbReference type="GO" id="GO:0006935">
    <property type="term" value="P:chemotaxis"/>
    <property type="evidence" value="ECO:0007669"/>
    <property type="project" value="UniProtKB-KW"/>
</dbReference>
<organism evidence="17 18">
    <name type="scientific">Vibrio cincinnatiensis DSM 19608</name>
    <dbReference type="NCBI Taxonomy" id="1123491"/>
    <lineage>
        <taxon>Bacteria</taxon>
        <taxon>Pseudomonadati</taxon>
        <taxon>Pseudomonadota</taxon>
        <taxon>Gammaproteobacteria</taxon>
        <taxon>Vibrionales</taxon>
        <taxon>Vibrionaceae</taxon>
        <taxon>Vibrio</taxon>
    </lineage>
</organism>
<dbReference type="InterPro" id="IPR005467">
    <property type="entry name" value="His_kinase_dom"/>
</dbReference>
<feature type="modified residue" description="Phosphohistidine" evidence="12">
    <location>
        <position position="52"/>
    </location>
</feature>
<dbReference type="STRING" id="1123491.SAMN02745782_02661"/>
<evidence type="ECO:0000259" key="16">
    <source>
        <dbReference type="PROSITE" id="PS50894"/>
    </source>
</evidence>
<dbReference type="InterPro" id="IPR008207">
    <property type="entry name" value="Sig_transdc_His_kin_Hpt_dom"/>
</dbReference>
<dbReference type="SMART" id="SM00260">
    <property type="entry name" value="CheW"/>
    <property type="match status" value="1"/>
</dbReference>
<dbReference type="Pfam" id="PF02895">
    <property type="entry name" value="H-kinase_dim"/>
    <property type="match status" value="1"/>
</dbReference>
<dbReference type="PANTHER" id="PTHR43395">
    <property type="entry name" value="SENSOR HISTIDINE KINASE CHEA"/>
    <property type="match status" value="1"/>
</dbReference>
<reference evidence="18" key="1">
    <citation type="submission" date="2017-02" db="EMBL/GenBank/DDBJ databases">
        <authorList>
            <person name="Varghese N."/>
            <person name="Submissions S."/>
        </authorList>
    </citation>
    <scope>NUCLEOTIDE SEQUENCE [LARGE SCALE GENOMIC DNA]</scope>
    <source>
        <strain evidence="18">DSM 19608</strain>
    </source>
</reference>
<evidence type="ECO:0000256" key="9">
    <source>
        <dbReference type="ARBA" id="ARBA00022840"/>
    </source>
</evidence>
<dbReference type="PROSITE" id="PS50109">
    <property type="entry name" value="HIS_KIN"/>
    <property type="match status" value="1"/>
</dbReference>
<comment type="catalytic activity">
    <reaction evidence="1">
        <text>ATP + protein L-histidine = ADP + protein N-phospho-L-histidine.</text>
        <dbReference type="EC" id="2.7.13.3"/>
    </reaction>
</comment>
<keyword evidence="7" id="KW-0547">Nucleotide-binding</keyword>
<evidence type="ECO:0000256" key="10">
    <source>
        <dbReference type="ARBA" id="ARBA00023012"/>
    </source>
</evidence>
<dbReference type="InterPro" id="IPR036641">
    <property type="entry name" value="HPT_dom_sf"/>
</dbReference>